<accession>A0A6B2LKF5</accession>
<evidence type="ECO:0000313" key="4">
    <source>
        <dbReference type="EMBL" id="NDV37464.1"/>
    </source>
</evidence>
<evidence type="ECO:0000256" key="1">
    <source>
        <dbReference type="ARBA" id="ARBA00022737"/>
    </source>
</evidence>
<organism evidence="4">
    <name type="scientific">Arcella intermedia</name>
    <dbReference type="NCBI Taxonomy" id="1963864"/>
    <lineage>
        <taxon>Eukaryota</taxon>
        <taxon>Amoebozoa</taxon>
        <taxon>Tubulinea</taxon>
        <taxon>Elardia</taxon>
        <taxon>Arcellinida</taxon>
        <taxon>Sphaerothecina</taxon>
        <taxon>Arcellidae</taxon>
        <taxon>Arcella</taxon>
    </lineage>
</organism>
<name>A0A6B2LKF5_9EUKA</name>
<feature type="repeat" description="ANK" evidence="3">
    <location>
        <begin position="107"/>
        <end position="139"/>
    </location>
</feature>
<dbReference type="Gene3D" id="1.25.40.20">
    <property type="entry name" value="Ankyrin repeat-containing domain"/>
    <property type="match status" value="2"/>
</dbReference>
<dbReference type="PANTHER" id="PTHR24123:SF141">
    <property type="entry name" value="ANKYRIN 2, ISOFORM U"/>
    <property type="match status" value="1"/>
</dbReference>
<dbReference type="PANTHER" id="PTHR24123">
    <property type="entry name" value="ANKYRIN REPEAT-CONTAINING"/>
    <property type="match status" value="1"/>
</dbReference>
<dbReference type="SUPFAM" id="SSF48403">
    <property type="entry name" value="Ankyrin repeat"/>
    <property type="match status" value="1"/>
</dbReference>
<dbReference type="AlphaFoldDB" id="A0A6B2LKF5"/>
<keyword evidence="1" id="KW-0677">Repeat</keyword>
<dbReference type="SMART" id="SM00248">
    <property type="entry name" value="ANK"/>
    <property type="match status" value="2"/>
</dbReference>
<dbReference type="Pfam" id="PF12796">
    <property type="entry name" value="Ank_2"/>
    <property type="match status" value="2"/>
</dbReference>
<evidence type="ECO:0000256" key="2">
    <source>
        <dbReference type="ARBA" id="ARBA00023043"/>
    </source>
</evidence>
<dbReference type="PROSITE" id="PS50297">
    <property type="entry name" value="ANK_REP_REGION"/>
    <property type="match status" value="1"/>
</dbReference>
<reference evidence="4" key="1">
    <citation type="journal article" date="2020" name="J. Eukaryot. Microbiol.">
        <title>De novo Sequencing, Assembly and Annotation of the Transcriptome for the Free-Living Testate Amoeba Arcella intermedia.</title>
        <authorList>
            <person name="Ribeiro G.M."/>
            <person name="Porfirio-Sousa A.L."/>
            <person name="Maurer-Alcala X.X."/>
            <person name="Katz L.A."/>
            <person name="Lahr D.J.G."/>
        </authorList>
    </citation>
    <scope>NUCLEOTIDE SEQUENCE</scope>
</reference>
<dbReference type="PROSITE" id="PS50088">
    <property type="entry name" value="ANK_REPEAT"/>
    <property type="match status" value="2"/>
</dbReference>
<dbReference type="InterPro" id="IPR036770">
    <property type="entry name" value="Ankyrin_rpt-contain_sf"/>
</dbReference>
<sequence length="161" mass="18375">MEVAKYLVECGVDKNATSGKEKYTALHLAAFHNCRDMVQYLLEINCDITENSLGQTPLALAQEEEHKELYSLFKEELPPPILAIQNDDIQGIVKYLDNGNVNFTYQHQKTLLHHAAEKGRLQMVQILIQKSCLLSPVDEMNYTPLYYAALNQQYDVFKPAI</sequence>
<protein>
    <submittedName>
        <fullName evidence="4">Uncharacterized protein</fullName>
    </submittedName>
</protein>
<feature type="repeat" description="ANK" evidence="3">
    <location>
        <begin position="21"/>
        <end position="53"/>
    </location>
</feature>
<proteinExistence type="predicted"/>
<dbReference type="InterPro" id="IPR051165">
    <property type="entry name" value="Multifunctional_ANK_Repeat"/>
</dbReference>
<dbReference type="InterPro" id="IPR002110">
    <property type="entry name" value="Ankyrin_rpt"/>
</dbReference>
<dbReference type="EMBL" id="GIBP01008495">
    <property type="protein sequence ID" value="NDV37464.1"/>
    <property type="molecule type" value="Transcribed_RNA"/>
</dbReference>
<evidence type="ECO:0000256" key="3">
    <source>
        <dbReference type="PROSITE-ProRule" id="PRU00023"/>
    </source>
</evidence>
<keyword evidence="2 3" id="KW-0040">ANK repeat</keyword>